<sequence>MANSSERTSVDRLHKWSSPSASGHEVLNQAVLRRSTPGSPIDYVAIKGLTSWLLWGIARSAYGAMRLLEGTPARILQSDESWQTGILRLVAQLQVKTPTLSDKFDLVTQQPLSELLTDDRLIQLGDSTLYPQPTTIAEAVNLLSRQIQITTLALMPFLEGTQTELLIPQQPWQPATLHLSLGFEFTTAPTPPATPAQPSLKFTDAAWIEQYRGAIAPPVSGIETADDRLHTDLTLTSRNFLQPEWQTDELALRLLWCFSHSSYEVMQLMSGISVTLLQPDRPWEMGILRLWIGLTVQTPELDWSLDLMTGHEIGGFSTIELPEIAPTVVELNSVVRSPDLFWLQQPALLETLEAQVQQHIAQTTPELLLLLQGTEVDLIDQDGEWQSGWMRLSISFEFMANL</sequence>
<feature type="region of interest" description="Disordered" evidence="1">
    <location>
        <begin position="1"/>
        <end position="20"/>
    </location>
</feature>
<organism evidence="2 3">
    <name type="scientific">Drouetiella hepatica Uher 2000/2452</name>
    <dbReference type="NCBI Taxonomy" id="904376"/>
    <lineage>
        <taxon>Bacteria</taxon>
        <taxon>Bacillati</taxon>
        <taxon>Cyanobacteriota</taxon>
        <taxon>Cyanophyceae</taxon>
        <taxon>Oculatellales</taxon>
        <taxon>Oculatellaceae</taxon>
        <taxon>Drouetiella</taxon>
    </lineage>
</organism>
<comment type="caution">
    <text evidence="2">The sequence shown here is derived from an EMBL/GenBank/DDBJ whole genome shotgun (WGS) entry which is preliminary data.</text>
</comment>
<accession>A0A951QDD8</accession>
<dbReference type="EMBL" id="JAHHHD010000024">
    <property type="protein sequence ID" value="MBW4660716.1"/>
    <property type="molecule type" value="Genomic_DNA"/>
</dbReference>
<evidence type="ECO:0000313" key="2">
    <source>
        <dbReference type="EMBL" id="MBW4660716.1"/>
    </source>
</evidence>
<dbReference type="AlphaFoldDB" id="A0A951QDD8"/>
<dbReference type="Proteomes" id="UP000757435">
    <property type="component" value="Unassembled WGS sequence"/>
</dbReference>
<name>A0A951QDD8_9CYAN</name>
<reference evidence="2" key="2">
    <citation type="journal article" date="2022" name="Microbiol. Resour. Announc.">
        <title>Metagenome Sequencing to Explore Phylogenomics of Terrestrial Cyanobacteria.</title>
        <authorList>
            <person name="Ward R.D."/>
            <person name="Stajich J.E."/>
            <person name="Johansen J.R."/>
            <person name="Huntemann M."/>
            <person name="Clum A."/>
            <person name="Foster B."/>
            <person name="Foster B."/>
            <person name="Roux S."/>
            <person name="Palaniappan K."/>
            <person name="Varghese N."/>
            <person name="Mukherjee S."/>
            <person name="Reddy T.B.K."/>
            <person name="Daum C."/>
            <person name="Copeland A."/>
            <person name="Chen I.A."/>
            <person name="Ivanova N.N."/>
            <person name="Kyrpides N.C."/>
            <person name="Shapiro N."/>
            <person name="Eloe-Fadrosh E.A."/>
            <person name="Pietrasiak N."/>
        </authorList>
    </citation>
    <scope>NUCLEOTIDE SEQUENCE</scope>
    <source>
        <strain evidence="2">UHER 2000/2452</strain>
    </source>
</reference>
<evidence type="ECO:0000256" key="1">
    <source>
        <dbReference type="SAM" id="MobiDB-lite"/>
    </source>
</evidence>
<protein>
    <submittedName>
        <fullName evidence="2">Uncharacterized protein</fullName>
    </submittedName>
</protein>
<evidence type="ECO:0000313" key="3">
    <source>
        <dbReference type="Proteomes" id="UP000757435"/>
    </source>
</evidence>
<gene>
    <name evidence="2" type="ORF">KME15_18740</name>
</gene>
<reference evidence="2" key="1">
    <citation type="submission" date="2021-05" db="EMBL/GenBank/DDBJ databases">
        <authorList>
            <person name="Pietrasiak N."/>
            <person name="Ward R."/>
            <person name="Stajich J.E."/>
            <person name="Kurbessoian T."/>
        </authorList>
    </citation>
    <scope>NUCLEOTIDE SEQUENCE</scope>
    <source>
        <strain evidence="2">UHER 2000/2452</strain>
    </source>
</reference>
<proteinExistence type="predicted"/>